<dbReference type="Proteomes" id="UP001152797">
    <property type="component" value="Unassembled WGS sequence"/>
</dbReference>
<sequence length="578" mass="64196">MSAQYMKDWSMHITTADANGEPLAAAQQHFVVGPPDQDMRAAWRMEVVRWRAKTEAPKLSDECPRVLKGVHSARTSQDVGVVRKIRFRPQGLVPVEGRDFAGRLVAPLDGGVLGCPGRFPFSLQSFRAEFRCVWSQQVLELEARQDGGDPTCPTLAPVTEVCQLLDRWHEIYGERPPYIMAFVNTGSGNRKVSQAIKDQLEALLNHRFQISGRGEEEFLAGHVCELANRMDLKEEIRQTMMKPEIAQLRFLVCGGDGTVTWVLHEIEECKEENPRLFSNFQEEPAIGVVPAGTGNDLARSLGWGAKLRSVAQLVGYVQWTLAADIVPMDQWKVTVTFKNFLGVPIRKPPAFHEKPVLSADRNFEGYFQNYFSVGMDASVALGVSQARASCAGRCCFFIGCGKCCYGAQAYRTGVFNCCSVGLSLKDQMLQMRSSTAPAATAPMESLEVPRIRQLLLSNINSYGSGRVVLSNQELSQSSPSDHLLEMIAFSNSCAFGWVMAGGRAKVLQRVAAVKFTLERAETIQIDGEAWQLPAPCEIQVQWHRSVRMLRPPTCPPGVWQGRQSPGFWHPKAKAQPRH</sequence>
<dbReference type="GO" id="GO:0007200">
    <property type="term" value="P:phospholipase C-activating G protein-coupled receptor signaling pathway"/>
    <property type="evidence" value="ECO:0007669"/>
    <property type="project" value="InterPro"/>
</dbReference>
<comment type="catalytic activity">
    <reaction evidence="6">
        <text>a 1,2-diacyl-sn-glycerol + ATP = a 1,2-diacyl-sn-glycero-3-phosphate + ADP + H(+)</text>
        <dbReference type="Rhea" id="RHEA:10272"/>
        <dbReference type="ChEBI" id="CHEBI:15378"/>
        <dbReference type="ChEBI" id="CHEBI:17815"/>
        <dbReference type="ChEBI" id="CHEBI:30616"/>
        <dbReference type="ChEBI" id="CHEBI:58608"/>
        <dbReference type="ChEBI" id="CHEBI:456216"/>
        <dbReference type="EC" id="2.7.1.107"/>
    </reaction>
</comment>
<comment type="caution">
    <text evidence="8">The sequence shown here is derived from an EMBL/GenBank/DDBJ whole genome shotgun (WGS) entry which is preliminary data.</text>
</comment>
<reference evidence="8" key="1">
    <citation type="submission" date="2022-10" db="EMBL/GenBank/DDBJ databases">
        <authorList>
            <person name="Chen Y."/>
            <person name="Dougan E. K."/>
            <person name="Chan C."/>
            <person name="Rhodes N."/>
            <person name="Thang M."/>
        </authorList>
    </citation>
    <scope>NUCLEOTIDE SEQUENCE</scope>
</reference>
<dbReference type="EC" id="2.7.1.107" evidence="6"/>
<dbReference type="EMBL" id="CAMXCT030001668">
    <property type="protein sequence ID" value="CAL4779388.1"/>
    <property type="molecule type" value="Genomic_DNA"/>
</dbReference>
<evidence type="ECO:0000313" key="8">
    <source>
        <dbReference type="EMBL" id="CAI3992076.1"/>
    </source>
</evidence>
<dbReference type="InterPro" id="IPR037607">
    <property type="entry name" value="DGK"/>
</dbReference>
<dbReference type="InterPro" id="IPR000756">
    <property type="entry name" value="Diacylglycerol_kin_accessory"/>
</dbReference>
<evidence type="ECO:0000313" key="10">
    <source>
        <dbReference type="Proteomes" id="UP001152797"/>
    </source>
</evidence>
<evidence type="ECO:0000256" key="2">
    <source>
        <dbReference type="ARBA" id="ARBA00022679"/>
    </source>
</evidence>
<comment type="similarity">
    <text evidence="1 6">Belongs to the eukaryotic diacylglycerol kinase family.</text>
</comment>
<dbReference type="GO" id="GO:0005524">
    <property type="term" value="F:ATP binding"/>
    <property type="evidence" value="ECO:0007669"/>
    <property type="project" value="UniProtKB-KW"/>
</dbReference>
<keyword evidence="5 6" id="KW-0067">ATP-binding</keyword>
<evidence type="ECO:0000256" key="4">
    <source>
        <dbReference type="ARBA" id="ARBA00022777"/>
    </source>
</evidence>
<proteinExistence type="inferred from homology"/>
<organism evidence="8">
    <name type="scientific">Cladocopium goreaui</name>
    <dbReference type="NCBI Taxonomy" id="2562237"/>
    <lineage>
        <taxon>Eukaryota</taxon>
        <taxon>Sar</taxon>
        <taxon>Alveolata</taxon>
        <taxon>Dinophyceae</taxon>
        <taxon>Suessiales</taxon>
        <taxon>Symbiodiniaceae</taxon>
        <taxon>Cladocopium</taxon>
    </lineage>
</organism>
<dbReference type="PANTHER" id="PTHR11255:SF80">
    <property type="entry name" value="EYE-SPECIFIC DIACYLGLYCEROL KINASE"/>
    <property type="match status" value="1"/>
</dbReference>
<dbReference type="InterPro" id="IPR017438">
    <property type="entry name" value="ATP-NAD_kinase_N"/>
</dbReference>
<keyword evidence="2 6" id="KW-0808">Transferase</keyword>
<dbReference type="PANTHER" id="PTHR11255">
    <property type="entry name" value="DIACYLGLYCEROL KINASE"/>
    <property type="match status" value="1"/>
</dbReference>
<dbReference type="SMART" id="SM00046">
    <property type="entry name" value="DAGKc"/>
    <property type="match status" value="1"/>
</dbReference>
<feature type="domain" description="DAGKc" evidence="7">
    <location>
        <begin position="174"/>
        <end position="339"/>
    </location>
</feature>
<evidence type="ECO:0000313" key="9">
    <source>
        <dbReference type="EMBL" id="CAL1145451.1"/>
    </source>
</evidence>
<name>A0A9P1FXS4_9DINO</name>
<dbReference type="OrthoDB" id="444117at2759"/>
<reference evidence="9" key="2">
    <citation type="submission" date="2024-04" db="EMBL/GenBank/DDBJ databases">
        <authorList>
            <person name="Chen Y."/>
            <person name="Shah S."/>
            <person name="Dougan E. K."/>
            <person name="Thang M."/>
            <person name="Chan C."/>
        </authorList>
    </citation>
    <scope>NUCLEOTIDE SEQUENCE [LARGE SCALE GENOMIC DNA]</scope>
</reference>
<dbReference type="GO" id="GO:0004143">
    <property type="term" value="F:ATP-dependent diacylglycerol kinase activity"/>
    <property type="evidence" value="ECO:0007669"/>
    <property type="project" value="UniProtKB-EC"/>
</dbReference>
<dbReference type="Pfam" id="PF00609">
    <property type="entry name" value="DAGK_acc"/>
    <property type="match status" value="1"/>
</dbReference>
<dbReference type="EMBL" id="CAMXCT010001668">
    <property type="protein sequence ID" value="CAI3992076.1"/>
    <property type="molecule type" value="Genomic_DNA"/>
</dbReference>
<dbReference type="Gene3D" id="2.60.200.40">
    <property type="match status" value="1"/>
</dbReference>
<evidence type="ECO:0000256" key="6">
    <source>
        <dbReference type="RuleBase" id="RU361128"/>
    </source>
</evidence>
<accession>A0A9P1FXS4</accession>
<dbReference type="SMART" id="SM00045">
    <property type="entry name" value="DAGKa"/>
    <property type="match status" value="1"/>
</dbReference>
<evidence type="ECO:0000256" key="1">
    <source>
        <dbReference type="ARBA" id="ARBA00009280"/>
    </source>
</evidence>
<protein>
    <recommendedName>
        <fullName evidence="6">Diacylglycerol kinase</fullName>
        <shortName evidence="6">DAG kinase</shortName>
        <ecNumber evidence="6">2.7.1.107</ecNumber>
    </recommendedName>
</protein>
<dbReference type="GO" id="GO:0016020">
    <property type="term" value="C:membrane"/>
    <property type="evidence" value="ECO:0007669"/>
    <property type="project" value="TreeGrafter"/>
</dbReference>
<evidence type="ECO:0000259" key="7">
    <source>
        <dbReference type="PROSITE" id="PS50146"/>
    </source>
</evidence>
<dbReference type="AlphaFoldDB" id="A0A9P1FXS4"/>
<keyword evidence="4 6" id="KW-0418">Kinase</keyword>
<dbReference type="InterPro" id="IPR001206">
    <property type="entry name" value="Diacylglycerol_kinase_cat_dom"/>
</dbReference>
<keyword evidence="10" id="KW-1185">Reference proteome</keyword>
<dbReference type="EMBL" id="CAMXCT020001668">
    <property type="protein sequence ID" value="CAL1145451.1"/>
    <property type="molecule type" value="Genomic_DNA"/>
</dbReference>
<evidence type="ECO:0000256" key="3">
    <source>
        <dbReference type="ARBA" id="ARBA00022741"/>
    </source>
</evidence>
<keyword evidence="3 6" id="KW-0547">Nucleotide-binding</keyword>
<dbReference type="Gene3D" id="3.40.50.10330">
    <property type="entry name" value="Probable inorganic polyphosphate/atp-NAD kinase, domain 1"/>
    <property type="match status" value="1"/>
</dbReference>
<evidence type="ECO:0000256" key="5">
    <source>
        <dbReference type="ARBA" id="ARBA00022840"/>
    </source>
</evidence>
<gene>
    <name evidence="8" type="ORF">C1SCF055_LOCUS18931</name>
</gene>
<dbReference type="SUPFAM" id="SSF111331">
    <property type="entry name" value="NAD kinase/diacylglycerol kinase-like"/>
    <property type="match status" value="1"/>
</dbReference>
<dbReference type="Pfam" id="PF00781">
    <property type="entry name" value="DAGK_cat"/>
    <property type="match status" value="1"/>
</dbReference>
<dbReference type="InterPro" id="IPR016064">
    <property type="entry name" value="NAD/diacylglycerol_kinase_sf"/>
</dbReference>
<dbReference type="PROSITE" id="PS50146">
    <property type="entry name" value="DAGK"/>
    <property type="match status" value="1"/>
</dbReference>